<evidence type="ECO:0000256" key="1">
    <source>
        <dbReference type="ARBA" id="ARBA00001206"/>
    </source>
</evidence>
<evidence type="ECO:0000256" key="14">
    <source>
        <dbReference type="HAMAP-Rule" id="MF_00215"/>
    </source>
</evidence>
<evidence type="ECO:0000256" key="13">
    <source>
        <dbReference type="ARBA" id="ARBA00032866"/>
    </source>
</evidence>
<accession>C4WKM8</accession>
<comment type="similarity">
    <text evidence="4 14 15">Belongs to the prokaryotic pantothenate kinase family.</text>
</comment>
<dbReference type="GO" id="GO:0004594">
    <property type="term" value="F:pantothenate kinase activity"/>
    <property type="evidence" value="ECO:0007669"/>
    <property type="project" value="UniProtKB-UniRule"/>
</dbReference>
<keyword evidence="10 14" id="KW-0418">Kinase</keyword>
<evidence type="ECO:0000256" key="7">
    <source>
        <dbReference type="ARBA" id="ARBA00022490"/>
    </source>
</evidence>
<comment type="caution">
    <text evidence="17">The sequence shown here is derived from an EMBL/GenBank/DDBJ whole genome shotgun (WGS) entry which is preliminary data.</text>
</comment>
<dbReference type="PIRSF" id="PIRSF000545">
    <property type="entry name" value="Pantothenate_kin"/>
    <property type="match status" value="1"/>
</dbReference>
<dbReference type="GO" id="GO:0008168">
    <property type="term" value="F:methyltransferase activity"/>
    <property type="evidence" value="ECO:0007669"/>
    <property type="project" value="UniProtKB-KW"/>
</dbReference>
<dbReference type="InterPro" id="IPR004566">
    <property type="entry name" value="PanK"/>
</dbReference>
<comment type="pathway">
    <text evidence="3 14 15">Cofactor biosynthesis; coenzyme A biosynthesis; CoA from (R)-pantothenate: step 1/5.</text>
</comment>
<evidence type="ECO:0000256" key="8">
    <source>
        <dbReference type="ARBA" id="ARBA00022679"/>
    </source>
</evidence>
<feature type="domain" description="Phosphoribulokinase/uridine kinase" evidence="16">
    <location>
        <begin position="115"/>
        <end position="273"/>
    </location>
</feature>
<dbReference type="InterPro" id="IPR006083">
    <property type="entry name" value="PRK/URK"/>
</dbReference>
<dbReference type="SUPFAM" id="SSF52540">
    <property type="entry name" value="P-loop containing nucleoside triphosphate hydrolases"/>
    <property type="match status" value="1"/>
</dbReference>
<evidence type="ECO:0000256" key="15">
    <source>
        <dbReference type="RuleBase" id="RU003530"/>
    </source>
</evidence>
<dbReference type="HAMAP" id="MF_00215">
    <property type="entry name" value="Pantothen_kinase_1"/>
    <property type="match status" value="1"/>
</dbReference>
<comment type="subcellular location">
    <subcellularLocation>
        <location evidence="2 14 15">Cytoplasm</location>
    </subcellularLocation>
</comment>
<evidence type="ECO:0000256" key="9">
    <source>
        <dbReference type="ARBA" id="ARBA00022741"/>
    </source>
</evidence>
<dbReference type="EC" id="2.7.1.33" evidence="5 14"/>
<evidence type="ECO:0000256" key="4">
    <source>
        <dbReference type="ARBA" id="ARBA00006087"/>
    </source>
</evidence>
<sequence>MQIGLEAASAGLALRESSDNMWEKVDQLTPSRYSPYRFFSAEEWAGFRADTPLTLTYDEVKRLRSLGDPIDLDEVRRIYLSLSRLLSAHVEASQLLFEQRKQFLNMEESFKTPFIIGIAGSVAVGKSTTARILKELLARWPSSPKVDLVTTDGFLYPNAVLREQNMMERKGFPESYDVGAVLRFLSAIKAGMSQVRAPLYSHLSYDVLQGEYQIVDKPDILIFEGINVLQVRDLPEDGKMVPFVSDFFDFSIYIDAESELIHKWYIDRFMRLRETAFVNPESFFHRYSQLSEDAARSIGEGLWNNINLKNLKDNILPTRPRADLILRKGSDHLIEEVALRKI</sequence>
<protein>
    <recommendedName>
        <fullName evidence="6 14">Pantothenate kinase</fullName>
        <ecNumber evidence="5 14">2.7.1.33</ecNumber>
    </recommendedName>
    <alternativeName>
        <fullName evidence="13 14">Pantothenic acid kinase</fullName>
    </alternativeName>
</protein>
<dbReference type="Gene3D" id="3.40.50.300">
    <property type="entry name" value="P-loop containing nucleotide triphosphate hydrolases"/>
    <property type="match status" value="1"/>
</dbReference>
<dbReference type="AlphaFoldDB" id="C4WKM8"/>
<evidence type="ECO:0000256" key="6">
    <source>
        <dbReference type="ARBA" id="ARBA00015080"/>
    </source>
</evidence>
<dbReference type="GO" id="GO:0005524">
    <property type="term" value="F:ATP binding"/>
    <property type="evidence" value="ECO:0007669"/>
    <property type="project" value="UniProtKB-UniRule"/>
</dbReference>
<dbReference type="GO" id="GO:0032259">
    <property type="term" value="P:methylation"/>
    <property type="evidence" value="ECO:0007669"/>
    <property type="project" value="UniProtKB-KW"/>
</dbReference>
<keyword evidence="11 14" id="KW-0067">ATP-binding</keyword>
<dbReference type="GO" id="GO:0015937">
    <property type="term" value="P:coenzyme A biosynthetic process"/>
    <property type="evidence" value="ECO:0007669"/>
    <property type="project" value="UniProtKB-UniRule"/>
</dbReference>
<evidence type="ECO:0000259" key="16">
    <source>
        <dbReference type="Pfam" id="PF00485"/>
    </source>
</evidence>
<dbReference type="NCBIfam" id="TIGR00554">
    <property type="entry name" value="panK_bact"/>
    <property type="match status" value="1"/>
</dbReference>
<organism evidence="17 18">
    <name type="scientific">Brucella intermedia LMG 3301</name>
    <dbReference type="NCBI Taxonomy" id="641118"/>
    <lineage>
        <taxon>Bacteria</taxon>
        <taxon>Pseudomonadati</taxon>
        <taxon>Pseudomonadota</taxon>
        <taxon>Alphaproteobacteria</taxon>
        <taxon>Hyphomicrobiales</taxon>
        <taxon>Brucellaceae</taxon>
        <taxon>Brucella/Ochrobactrum group</taxon>
        <taxon>Brucella</taxon>
    </lineage>
</organism>
<dbReference type="EMBL" id="ACQA01000001">
    <property type="protein sequence ID" value="EEQ96966.1"/>
    <property type="molecule type" value="Genomic_DNA"/>
</dbReference>
<keyword evidence="17" id="KW-0489">Methyltransferase</keyword>
<keyword evidence="8 14" id="KW-0808">Transferase</keyword>
<comment type="catalytic activity">
    <reaction evidence="1 14 15">
        <text>(R)-pantothenate + ATP = (R)-4'-phosphopantothenate + ADP + H(+)</text>
        <dbReference type="Rhea" id="RHEA:16373"/>
        <dbReference type="ChEBI" id="CHEBI:10986"/>
        <dbReference type="ChEBI" id="CHEBI:15378"/>
        <dbReference type="ChEBI" id="CHEBI:29032"/>
        <dbReference type="ChEBI" id="CHEBI:30616"/>
        <dbReference type="ChEBI" id="CHEBI:456216"/>
        <dbReference type="EC" id="2.7.1.33"/>
    </reaction>
</comment>
<evidence type="ECO:0000256" key="2">
    <source>
        <dbReference type="ARBA" id="ARBA00004496"/>
    </source>
</evidence>
<dbReference type="InterPro" id="IPR027417">
    <property type="entry name" value="P-loop_NTPase"/>
</dbReference>
<gene>
    <name evidence="14 17" type="primary">coaA</name>
    <name evidence="17" type="ORF">OINT_1002443</name>
</gene>
<dbReference type="UniPathway" id="UPA00241">
    <property type="reaction ID" value="UER00352"/>
</dbReference>
<dbReference type="PANTHER" id="PTHR10285">
    <property type="entry name" value="URIDINE KINASE"/>
    <property type="match status" value="1"/>
</dbReference>
<keyword evidence="9 14" id="KW-0547">Nucleotide-binding</keyword>
<feature type="binding site" evidence="14">
    <location>
        <begin position="120"/>
        <end position="127"/>
    </location>
    <ligand>
        <name>ATP</name>
        <dbReference type="ChEBI" id="CHEBI:30616"/>
    </ligand>
</feature>
<dbReference type="GO" id="GO:0005737">
    <property type="term" value="C:cytoplasm"/>
    <property type="evidence" value="ECO:0007669"/>
    <property type="project" value="UniProtKB-SubCell"/>
</dbReference>
<evidence type="ECO:0000256" key="5">
    <source>
        <dbReference type="ARBA" id="ARBA00012102"/>
    </source>
</evidence>
<dbReference type="Pfam" id="PF00485">
    <property type="entry name" value="PRK"/>
    <property type="match status" value="1"/>
</dbReference>
<dbReference type="Proteomes" id="UP000004386">
    <property type="component" value="Unassembled WGS sequence"/>
</dbReference>
<dbReference type="CDD" id="cd02025">
    <property type="entry name" value="PanK"/>
    <property type="match status" value="1"/>
</dbReference>
<dbReference type="HOGENOM" id="CLU_053818_1_1_5"/>
<evidence type="ECO:0000256" key="12">
    <source>
        <dbReference type="ARBA" id="ARBA00022993"/>
    </source>
</evidence>
<evidence type="ECO:0000256" key="10">
    <source>
        <dbReference type="ARBA" id="ARBA00022777"/>
    </source>
</evidence>
<evidence type="ECO:0000313" key="17">
    <source>
        <dbReference type="EMBL" id="EEQ96966.1"/>
    </source>
</evidence>
<name>C4WKM8_9HYPH</name>
<evidence type="ECO:0000256" key="11">
    <source>
        <dbReference type="ARBA" id="ARBA00022840"/>
    </source>
</evidence>
<keyword evidence="7 14" id="KW-0963">Cytoplasm</keyword>
<evidence type="ECO:0000256" key="3">
    <source>
        <dbReference type="ARBA" id="ARBA00005225"/>
    </source>
</evidence>
<evidence type="ECO:0000313" key="18">
    <source>
        <dbReference type="Proteomes" id="UP000004386"/>
    </source>
</evidence>
<keyword evidence="12 14" id="KW-0173">Coenzyme A biosynthesis</keyword>
<reference evidence="17 18" key="1">
    <citation type="submission" date="2009-05" db="EMBL/GenBank/DDBJ databases">
        <authorList>
            <person name="Setubal J.C."/>
            <person name="Boyle S."/>
            <person name="Crasta O.R."/>
            <person name="Gillespie J.J."/>
            <person name="Kenyon R.W."/>
            <person name="Lu J."/>
            <person name="Mane S."/>
            <person name="Nagrani S."/>
            <person name="Shallom J.M."/>
            <person name="Shallom S."/>
            <person name="Shukla M."/>
            <person name="Snyder E.E."/>
            <person name="Sobral B.W."/>
            <person name="Wattam A.R."/>
            <person name="Will R."/>
            <person name="Williams K."/>
            <person name="Yoo H."/>
            <person name="Munk C."/>
            <person name="Tapia R."/>
            <person name="Green L."/>
            <person name="Rogers Y."/>
            <person name="Detter J.C."/>
            <person name="Bruce D."/>
            <person name="Brettin T.S."/>
            <person name="Tsolis R."/>
        </authorList>
    </citation>
    <scope>NUCLEOTIDE SEQUENCE [LARGE SCALE GENOMIC DNA]</scope>
    <source>
        <strain evidence="17 18">LMG 3301</strain>
    </source>
</reference>
<proteinExistence type="inferred from homology"/>